<keyword evidence="3" id="KW-1185">Reference proteome</keyword>
<accession>A0A0J8VF72</accession>
<organism evidence="2 3">
    <name type="scientific">Photobacterium swingsii</name>
    <dbReference type="NCBI Taxonomy" id="680026"/>
    <lineage>
        <taxon>Bacteria</taxon>
        <taxon>Pseudomonadati</taxon>
        <taxon>Pseudomonadota</taxon>
        <taxon>Gammaproteobacteria</taxon>
        <taxon>Vibrionales</taxon>
        <taxon>Vibrionaceae</taxon>
        <taxon>Photobacterium</taxon>
    </lineage>
</organism>
<sequence length="198" mass="21560">MKTWLVGGLTAITLLTGCSSQPEVTRATYLLPSISNSMVATHSTPLGQSQALLVVRPVEMAAHLAGMGLVYQVSETEIVQAQQNTWADSITQQLTRRITADLRAKQKRYWPSELTPAMSSAGQAKLQVKFTQFNGRYTGNAVLSGEYLVIDRDGKLQGVYPFQLQVPLAQSGYDAQVSALSQGVDQLTTQIAQRLMAQ</sequence>
<evidence type="ECO:0000259" key="1">
    <source>
        <dbReference type="Pfam" id="PF03886"/>
    </source>
</evidence>
<dbReference type="Pfam" id="PF03886">
    <property type="entry name" value="ABC_trans_aux"/>
    <property type="match status" value="1"/>
</dbReference>
<dbReference type="SUPFAM" id="SSF159594">
    <property type="entry name" value="XCC0632-like"/>
    <property type="match status" value="1"/>
</dbReference>
<dbReference type="RefSeq" id="WP_048897430.1">
    <property type="nucleotide sequence ID" value="NZ_AP024853.1"/>
</dbReference>
<gene>
    <name evidence="2" type="ORF">C9I94_06885</name>
</gene>
<dbReference type="OrthoDB" id="5600407at2"/>
<name>A0A0J8VF72_9GAMM</name>
<comment type="caution">
    <text evidence="2">The sequence shown here is derived from an EMBL/GenBank/DDBJ whole genome shotgun (WGS) entry which is preliminary data.</text>
</comment>
<proteinExistence type="predicted"/>
<dbReference type="EMBL" id="PYLZ01000003">
    <property type="protein sequence ID" value="PSW25374.1"/>
    <property type="molecule type" value="Genomic_DNA"/>
</dbReference>
<dbReference type="Gene3D" id="3.40.50.10610">
    <property type="entry name" value="ABC-type transport auxiliary lipoprotein component"/>
    <property type="match status" value="1"/>
</dbReference>
<dbReference type="InterPro" id="IPR005586">
    <property type="entry name" value="ABC_trans_aux"/>
</dbReference>
<evidence type="ECO:0000313" key="2">
    <source>
        <dbReference type="EMBL" id="PSW25374.1"/>
    </source>
</evidence>
<evidence type="ECO:0000313" key="3">
    <source>
        <dbReference type="Proteomes" id="UP000240481"/>
    </source>
</evidence>
<reference evidence="2 3" key="1">
    <citation type="submission" date="2018-01" db="EMBL/GenBank/DDBJ databases">
        <title>Whole genome sequencing of Histamine producing bacteria.</title>
        <authorList>
            <person name="Butler K."/>
        </authorList>
    </citation>
    <scope>NUCLEOTIDE SEQUENCE [LARGE SCALE GENOMIC DNA]</scope>
    <source>
        <strain evidence="2 3">DSM 24669</strain>
    </source>
</reference>
<protein>
    <recommendedName>
        <fullName evidence="1">ABC-type transport auxiliary lipoprotein component domain-containing protein</fullName>
    </recommendedName>
</protein>
<feature type="domain" description="ABC-type transport auxiliary lipoprotein component" evidence="1">
    <location>
        <begin position="38"/>
        <end position="192"/>
    </location>
</feature>
<dbReference type="Proteomes" id="UP000240481">
    <property type="component" value="Unassembled WGS sequence"/>
</dbReference>
<dbReference type="STRING" id="680026.AB733_02955"/>
<dbReference type="PROSITE" id="PS51257">
    <property type="entry name" value="PROKAR_LIPOPROTEIN"/>
    <property type="match status" value="1"/>
</dbReference>
<dbReference type="AlphaFoldDB" id="A0A0J8VF72"/>